<dbReference type="InterPro" id="IPR057136">
    <property type="entry name" value="At2g35280_TPR_dom"/>
</dbReference>
<evidence type="ECO:0000313" key="2">
    <source>
        <dbReference type="EMBL" id="CAF1925354.1"/>
    </source>
</evidence>
<reference evidence="2" key="1">
    <citation type="submission" date="2021-01" db="EMBL/GenBank/DDBJ databases">
        <authorList>
            <consortium name="Genoscope - CEA"/>
            <person name="William W."/>
        </authorList>
    </citation>
    <scope>NUCLEOTIDE SEQUENCE</scope>
</reference>
<dbReference type="Proteomes" id="UP001295469">
    <property type="component" value="Chromosome C05"/>
</dbReference>
<dbReference type="EMBL" id="HG994369">
    <property type="protein sequence ID" value="CAF1925354.1"/>
    <property type="molecule type" value="Genomic_DNA"/>
</dbReference>
<dbReference type="Pfam" id="PF23310">
    <property type="entry name" value="TPR_27"/>
    <property type="match status" value="1"/>
</dbReference>
<organism evidence="2">
    <name type="scientific">Brassica napus</name>
    <name type="common">Rape</name>
    <dbReference type="NCBI Taxonomy" id="3708"/>
    <lineage>
        <taxon>Eukaryota</taxon>
        <taxon>Viridiplantae</taxon>
        <taxon>Streptophyta</taxon>
        <taxon>Embryophyta</taxon>
        <taxon>Tracheophyta</taxon>
        <taxon>Spermatophyta</taxon>
        <taxon>Magnoliopsida</taxon>
        <taxon>eudicotyledons</taxon>
        <taxon>Gunneridae</taxon>
        <taxon>Pentapetalae</taxon>
        <taxon>rosids</taxon>
        <taxon>malvids</taxon>
        <taxon>Brassicales</taxon>
        <taxon>Brassicaceae</taxon>
        <taxon>Brassiceae</taxon>
        <taxon>Brassica</taxon>
    </lineage>
</organism>
<sequence length="149" mass="17309">MDRCLASGNIQAHYVQGIHEYFRNNTINGMHHLRVSAGGSYADGVIMLCRGERAVGHAYIYMLGWRESPTKLLKTCKFTRYQLDECWRRIKTSLHGIVVARLPVYMTTYQETRAAITSLCQRNLRKLEPPERCHVNDMDNYCELCLCYK</sequence>
<name>A0A816L3V1_BRANA</name>
<proteinExistence type="predicted"/>
<dbReference type="AlphaFoldDB" id="A0A816L3V1"/>
<protein>
    <submittedName>
        <fullName evidence="2">(rape) hypothetical protein</fullName>
    </submittedName>
</protein>
<gene>
    <name evidence="2" type="ORF">DARMORV10_C05P11490.1</name>
</gene>
<evidence type="ECO:0000259" key="1">
    <source>
        <dbReference type="Pfam" id="PF23310"/>
    </source>
</evidence>
<feature type="domain" description="At2g35280-like TPR" evidence="1">
    <location>
        <begin position="1"/>
        <end position="54"/>
    </location>
</feature>
<accession>A0A816L3V1</accession>